<dbReference type="EMBL" id="SLWS01000016">
    <property type="protein sequence ID" value="TCO48085.1"/>
    <property type="molecule type" value="Genomic_DNA"/>
</dbReference>
<gene>
    <name evidence="3" type="ORF">EV192_116138</name>
</gene>
<keyword evidence="2" id="KW-1133">Transmembrane helix</keyword>
<keyword evidence="2" id="KW-0472">Membrane</keyword>
<evidence type="ECO:0000313" key="3">
    <source>
        <dbReference type="EMBL" id="TCO48085.1"/>
    </source>
</evidence>
<dbReference type="Proteomes" id="UP000295680">
    <property type="component" value="Unassembled WGS sequence"/>
</dbReference>
<evidence type="ECO:0000256" key="1">
    <source>
        <dbReference type="SAM" id="MobiDB-lite"/>
    </source>
</evidence>
<keyword evidence="2" id="KW-0812">Transmembrane</keyword>
<comment type="caution">
    <text evidence="3">The sequence shown here is derived from an EMBL/GenBank/DDBJ whole genome shotgun (WGS) entry which is preliminary data.</text>
</comment>
<keyword evidence="4" id="KW-1185">Reference proteome</keyword>
<organism evidence="3 4">
    <name type="scientific">Actinocrispum wychmicini</name>
    <dbReference type="NCBI Taxonomy" id="1213861"/>
    <lineage>
        <taxon>Bacteria</taxon>
        <taxon>Bacillati</taxon>
        <taxon>Actinomycetota</taxon>
        <taxon>Actinomycetes</taxon>
        <taxon>Pseudonocardiales</taxon>
        <taxon>Pseudonocardiaceae</taxon>
        <taxon>Actinocrispum</taxon>
    </lineage>
</organism>
<evidence type="ECO:0000313" key="4">
    <source>
        <dbReference type="Proteomes" id="UP000295680"/>
    </source>
</evidence>
<dbReference type="AlphaFoldDB" id="A0A4R2IYP1"/>
<sequence length="454" mass="48889">MPYDQKVTGIARFRALLVAGVALALVGGLTLVSMPPRHDAATPEPAAPIEVSSAPSQAGIAPPPSMRTDAVQALLHKRADAVVRRDEKTFMAGIDPQADPVFVKAQLAMFANLAGVPFREWSYSLQPQRALDPSALPAVQGAEELWAPETQLVYALRGSDTYATQRPMGYLFVRRAGTWYLHSDTDLQGVGRKTWRGLWDFGPCMAVSTGHGLVIHHPARQAMAQRVANELDAAVNAVSEVWGRTWPEQVVVLLPDTAAEMRALVGPSFPVDSVVAVSIADVVDTDKNTAAGQRVVMSPTTADGLSVAALRIVLRHEITHIAARGSTVDGSPMWLLEGFADYVGYRESGIPLGQAAPDLTAQMTARGPPDKLPADDAFRSQGATLDLAYQQSLAVARFVADKFGEPKLLQLYRTLAKAGRTTPAELDKLLHSVTGLTTEQFVAGWREYLRETLG</sequence>
<accession>A0A4R2IYP1</accession>
<protein>
    <recommendedName>
        <fullName evidence="5">Basic secretory peptidase family protein</fullName>
    </recommendedName>
</protein>
<evidence type="ECO:0000256" key="2">
    <source>
        <dbReference type="SAM" id="Phobius"/>
    </source>
</evidence>
<name>A0A4R2IYP1_9PSEU</name>
<feature type="transmembrane region" description="Helical" evidence="2">
    <location>
        <begin position="12"/>
        <end position="34"/>
    </location>
</feature>
<evidence type="ECO:0008006" key="5">
    <source>
        <dbReference type="Google" id="ProtNLM"/>
    </source>
</evidence>
<proteinExistence type="predicted"/>
<feature type="region of interest" description="Disordered" evidence="1">
    <location>
        <begin position="37"/>
        <end position="65"/>
    </location>
</feature>
<reference evidence="3 4" key="1">
    <citation type="submission" date="2019-03" db="EMBL/GenBank/DDBJ databases">
        <title>Genomic Encyclopedia of Type Strains, Phase IV (KMG-IV): sequencing the most valuable type-strain genomes for metagenomic binning, comparative biology and taxonomic classification.</title>
        <authorList>
            <person name="Goeker M."/>
        </authorList>
    </citation>
    <scope>NUCLEOTIDE SEQUENCE [LARGE SCALE GENOMIC DNA]</scope>
    <source>
        <strain evidence="3 4">DSM 45934</strain>
    </source>
</reference>